<comment type="caution">
    <text evidence="9">The sequence shown here is derived from an EMBL/GenBank/DDBJ whole genome shotgun (WGS) entry which is preliminary data.</text>
</comment>
<evidence type="ECO:0000256" key="4">
    <source>
        <dbReference type="ARBA" id="ARBA00023136"/>
    </source>
</evidence>
<reference evidence="9 10" key="1">
    <citation type="journal article" date="2024" name="IMA Fungus">
        <title>IMA Genome - F19 : A genome assembly and annotation guide to empower mycologists, including annotated draft genome sequences of Ceratocystis pirilliformis, Diaporthe australafricana, Fusarium ophioides, Paecilomyces lecythidis, and Sporothrix stenoceras.</title>
        <authorList>
            <person name="Aylward J."/>
            <person name="Wilson A.M."/>
            <person name="Visagie C.M."/>
            <person name="Spraker J."/>
            <person name="Barnes I."/>
            <person name="Buitendag C."/>
            <person name="Ceriani C."/>
            <person name="Del Mar Angel L."/>
            <person name="du Plessis D."/>
            <person name="Fuchs T."/>
            <person name="Gasser K."/>
            <person name="Kramer D."/>
            <person name="Li W."/>
            <person name="Munsamy K."/>
            <person name="Piso A."/>
            <person name="Price J.L."/>
            <person name="Sonnekus B."/>
            <person name="Thomas C."/>
            <person name="van der Nest A."/>
            <person name="van Dijk A."/>
            <person name="van Heerden A."/>
            <person name="van Vuuren N."/>
            <person name="Yilmaz N."/>
            <person name="Duong T.A."/>
            <person name="van der Merwe N.A."/>
            <person name="Wingfield M.J."/>
            <person name="Wingfield B.D."/>
        </authorList>
    </citation>
    <scope>NUCLEOTIDE SEQUENCE [LARGE SCALE GENOMIC DNA]</scope>
    <source>
        <strain evidence="9 10">CMW 18300</strain>
    </source>
</reference>
<keyword evidence="2 7" id="KW-0812">Transmembrane</keyword>
<evidence type="ECO:0000313" key="10">
    <source>
        <dbReference type="Proteomes" id="UP001583177"/>
    </source>
</evidence>
<dbReference type="Proteomes" id="UP001583177">
    <property type="component" value="Unassembled WGS sequence"/>
</dbReference>
<sequence>MSSGSHVRGDPWMIQVLTPVAILATAVVGVRIFLRLSRRAGLWLDDWLILVSLVFALGMYALSILTVTIGGIGTPFKVNMATDPSMVWLENTLKVSHNSFPTAKSRPESNRTQLLYANQMVYPTSIMTAKLSILALYWRLFPTTFMRRSCITLAALSVMWWIAGVLVDIFQCTPVSKAFGPSIPSEGCIDQTAYCMGMIIPNILIDLMILCLPTIEVSKLHLPRSQRFALASVFLLGALVTSASGIRLYYHFQLVKSGPGNFDFTYGLFKPQLWMTLEPDMAIICACLPVMRPLVTMLVSSPFYRSITSYLTASNVSTAASRGLGTKHSKQGALNTIGGSSMPGTAARGEIRERQDSHTSKYALSSFDSLEYLADEDVEAGRLVRDERGWSWHGDQSIGCQTQVSRSQSIGGENVPLGAISVKTVFDCHESAGGPSASSQMSQTRGL</sequence>
<feature type="compositionally biased region" description="Polar residues" evidence="6">
    <location>
        <begin position="332"/>
        <end position="343"/>
    </location>
</feature>
<feature type="transmembrane region" description="Helical" evidence="7">
    <location>
        <begin position="191"/>
        <end position="215"/>
    </location>
</feature>
<dbReference type="EMBL" id="JAWRVE010000250">
    <property type="protein sequence ID" value="KAL1847104.1"/>
    <property type="molecule type" value="Genomic_DNA"/>
</dbReference>
<protein>
    <recommendedName>
        <fullName evidence="8">Rhodopsin domain-containing protein</fullName>
    </recommendedName>
</protein>
<proteinExistence type="inferred from homology"/>
<feature type="transmembrane region" description="Helical" evidence="7">
    <location>
        <begin position="46"/>
        <end position="72"/>
    </location>
</feature>
<feature type="transmembrane region" description="Helical" evidence="7">
    <location>
        <begin position="12"/>
        <end position="34"/>
    </location>
</feature>
<keyword evidence="3 7" id="KW-1133">Transmembrane helix</keyword>
<evidence type="ECO:0000256" key="3">
    <source>
        <dbReference type="ARBA" id="ARBA00022989"/>
    </source>
</evidence>
<feature type="transmembrane region" description="Helical" evidence="7">
    <location>
        <begin position="227"/>
        <end position="250"/>
    </location>
</feature>
<dbReference type="PANTHER" id="PTHR33048">
    <property type="entry name" value="PTH11-LIKE INTEGRAL MEMBRANE PROTEIN (AFU_ORTHOLOGUE AFUA_5G11245)"/>
    <property type="match status" value="1"/>
</dbReference>
<evidence type="ECO:0000256" key="6">
    <source>
        <dbReference type="SAM" id="MobiDB-lite"/>
    </source>
</evidence>
<evidence type="ECO:0000256" key="1">
    <source>
        <dbReference type="ARBA" id="ARBA00004141"/>
    </source>
</evidence>
<feature type="domain" description="Rhodopsin" evidence="8">
    <location>
        <begin position="30"/>
        <end position="296"/>
    </location>
</feature>
<organism evidence="9 10">
    <name type="scientific">Diaporthe australafricana</name>
    <dbReference type="NCBI Taxonomy" id="127596"/>
    <lineage>
        <taxon>Eukaryota</taxon>
        <taxon>Fungi</taxon>
        <taxon>Dikarya</taxon>
        <taxon>Ascomycota</taxon>
        <taxon>Pezizomycotina</taxon>
        <taxon>Sordariomycetes</taxon>
        <taxon>Sordariomycetidae</taxon>
        <taxon>Diaporthales</taxon>
        <taxon>Diaporthaceae</taxon>
        <taxon>Diaporthe</taxon>
    </lineage>
</organism>
<feature type="transmembrane region" description="Helical" evidence="7">
    <location>
        <begin position="150"/>
        <end position="171"/>
    </location>
</feature>
<keyword evidence="4 7" id="KW-0472">Membrane</keyword>
<feature type="region of interest" description="Disordered" evidence="6">
    <location>
        <begin position="329"/>
        <end position="356"/>
    </location>
</feature>
<evidence type="ECO:0000256" key="5">
    <source>
        <dbReference type="ARBA" id="ARBA00038359"/>
    </source>
</evidence>
<comment type="subcellular location">
    <subcellularLocation>
        <location evidence="1">Membrane</location>
        <topology evidence="1">Multi-pass membrane protein</topology>
    </subcellularLocation>
</comment>
<evidence type="ECO:0000256" key="7">
    <source>
        <dbReference type="SAM" id="Phobius"/>
    </source>
</evidence>
<gene>
    <name evidence="9" type="ORF">Daus18300_014044</name>
</gene>
<feature type="transmembrane region" description="Helical" evidence="7">
    <location>
        <begin position="120"/>
        <end position="138"/>
    </location>
</feature>
<evidence type="ECO:0000256" key="2">
    <source>
        <dbReference type="ARBA" id="ARBA00022692"/>
    </source>
</evidence>
<dbReference type="InterPro" id="IPR052337">
    <property type="entry name" value="SAT4-like"/>
</dbReference>
<dbReference type="PANTHER" id="PTHR33048:SF47">
    <property type="entry name" value="INTEGRAL MEMBRANE PROTEIN-RELATED"/>
    <property type="match status" value="1"/>
</dbReference>
<dbReference type="Pfam" id="PF20684">
    <property type="entry name" value="Fung_rhodopsin"/>
    <property type="match status" value="1"/>
</dbReference>
<accession>A0ABR3VWQ6</accession>
<evidence type="ECO:0000313" key="9">
    <source>
        <dbReference type="EMBL" id="KAL1847104.1"/>
    </source>
</evidence>
<comment type="similarity">
    <text evidence="5">Belongs to the SAT4 family.</text>
</comment>
<evidence type="ECO:0000259" key="8">
    <source>
        <dbReference type="Pfam" id="PF20684"/>
    </source>
</evidence>
<dbReference type="InterPro" id="IPR049326">
    <property type="entry name" value="Rhodopsin_dom_fungi"/>
</dbReference>
<keyword evidence="10" id="KW-1185">Reference proteome</keyword>
<name>A0ABR3VWQ6_9PEZI</name>